<dbReference type="RefSeq" id="WP_305110636.1">
    <property type="nucleotide sequence ID" value="NZ_JAUTIX010000002.1"/>
</dbReference>
<keyword evidence="4 7" id="KW-0812">Transmembrane</keyword>
<evidence type="ECO:0000256" key="2">
    <source>
        <dbReference type="ARBA" id="ARBA00008640"/>
    </source>
</evidence>
<evidence type="ECO:0000256" key="5">
    <source>
        <dbReference type="ARBA" id="ARBA00022989"/>
    </source>
</evidence>
<evidence type="ECO:0000256" key="1">
    <source>
        <dbReference type="ARBA" id="ARBA00004651"/>
    </source>
</evidence>
<dbReference type="PANTHER" id="PTHR12677">
    <property type="entry name" value="GOLGI APPARATUS MEMBRANE PROTEIN TVP38-RELATED"/>
    <property type="match status" value="1"/>
</dbReference>
<dbReference type="Proteomes" id="UP001178281">
    <property type="component" value="Unassembled WGS sequence"/>
</dbReference>
<proteinExistence type="inferred from homology"/>
<evidence type="ECO:0000313" key="10">
    <source>
        <dbReference type="Proteomes" id="UP001178281"/>
    </source>
</evidence>
<reference evidence="9" key="1">
    <citation type="submission" date="2023-08" db="EMBL/GenBank/DDBJ databases">
        <title>The draft genome of Tsukamurella strandjordii strain 050030.</title>
        <authorList>
            <person name="Zhao F."/>
            <person name="Feng Y."/>
            <person name="Zong Z."/>
        </authorList>
    </citation>
    <scope>NUCLEOTIDE SEQUENCE</scope>
    <source>
        <strain evidence="9">050030</strain>
    </source>
</reference>
<evidence type="ECO:0000256" key="4">
    <source>
        <dbReference type="ARBA" id="ARBA00022692"/>
    </source>
</evidence>
<dbReference type="PANTHER" id="PTHR12677:SF59">
    <property type="entry name" value="GOLGI APPARATUS MEMBRANE PROTEIN TVP38-RELATED"/>
    <property type="match status" value="1"/>
</dbReference>
<protein>
    <recommendedName>
        <fullName evidence="7">TVP38/TMEM64 family membrane protein</fullName>
    </recommendedName>
</protein>
<feature type="transmembrane region" description="Helical" evidence="7">
    <location>
        <begin position="15"/>
        <end position="34"/>
    </location>
</feature>
<evidence type="ECO:0000256" key="7">
    <source>
        <dbReference type="RuleBase" id="RU366058"/>
    </source>
</evidence>
<feature type="transmembrane region" description="Helical" evidence="7">
    <location>
        <begin position="54"/>
        <end position="71"/>
    </location>
</feature>
<dbReference type="EMBL" id="JAUTIX010000002">
    <property type="protein sequence ID" value="MDP0397422.1"/>
    <property type="molecule type" value="Genomic_DNA"/>
</dbReference>
<evidence type="ECO:0000259" key="8">
    <source>
        <dbReference type="Pfam" id="PF09335"/>
    </source>
</evidence>
<dbReference type="GO" id="GO:0005886">
    <property type="term" value="C:plasma membrane"/>
    <property type="evidence" value="ECO:0007669"/>
    <property type="project" value="UniProtKB-SubCell"/>
</dbReference>
<dbReference type="AlphaFoldDB" id="A0AA90NBJ7"/>
<gene>
    <name evidence="9" type="ORF">Q7X28_05735</name>
</gene>
<name>A0AA90NBJ7_9ACTN</name>
<comment type="subcellular location">
    <subcellularLocation>
        <location evidence="1 7">Cell membrane</location>
        <topology evidence="1 7">Multi-pass membrane protein</topology>
    </subcellularLocation>
</comment>
<comment type="similarity">
    <text evidence="2 7">Belongs to the TVP38/TMEM64 family.</text>
</comment>
<evidence type="ECO:0000256" key="6">
    <source>
        <dbReference type="ARBA" id="ARBA00023136"/>
    </source>
</evidence>
<keyword evidence="3 7" id="KW-1003">Cell membrane</keyword>
<organism evidence="9 10">
    <name type="scientific">Tsukamurella strandjordii</name>
    <dbReference type="NCBI Taxonomy" id="147577"/>
    <lineage>
        <taxon>Bacteria</taxon>
        <taxon>Bacillati</taxon>
        <taxon>Actinomycetota</taxon>
        <taxon>Actinomycetes</taxon>
        <taxon>Mycobacteriales</taxon>
        <taxon>Tsukamurellaceae</taxon>
        <taxon>Tsukamurella</taxon>
    </lineage>
</organism>
<feature type="transmembrane region" description="Helical" evidence="7">
    <location>
        <begin position="83"/>
        <end position="108"/>
    </location>
</feature>
<evidence type="ECO:0000256" key="3">
    <source>
        <dbReference type="ARBA" id="ARBA00022475"/>
    </source>
</evidence>
<feature type="domain" description="VTT" evidence="8">
    <location>
        <begin position="71"/>
        <end position="192"/>
    </location>
</feature>
<accession>A0AA90NBJ7</accession>
<feature type="transmembrane region" description="Helical" evidence="7">
    <location>
        <begin position="169"/>
        <end position="189"/>
    </location>
</feature>
<feature type="transmembrane region" description="Helical" evidence="7">
    <location>
        <begin position="201"/>
        <end position="219"/>
    </location>
</feature>
<sequence>MGANETRFRPGDRSLVIRAVIGCAVVPAVVAAGLLLPHPAPSTIRAWADSTGPWFLALFFLTHVVVTVFPIPRTMFTVSAGFLFGPVVGITVCMTASTLAAVIAFLGVRAIDRRYPSEVIARVREHPAYAPIAARLRTRGWLAVGSLRLIAPAPFSLVNYASALSPVRFWPYTVATVAGLAPGTIAVVLLGDALTGRSEPWLVAISIGLMSIGLLGLVADARMPASRKP</sequence>
<evidence type="ECO:0000313" key="9">
    <source>
        <dbReference type="EMBL" id="MDP0397422.1"/>
    </source>
</evidence>
<dbReference type="InterPro" id="IPR015414">
    <property type="entry name" value="TMEM64"/>
</dbReference>
<keyword evidence="6 7" id="KW-0472">Membrane</keyword>
<comment type="caution">
    <text evidence="9">The sequence shown here is derived from an EMBL/GenBank/DDBJ whole genome shotgun (WGS) entry which is preliminary data.</text>
</comment>
<dbReference type="Pfam" id="PF09335">
    <property type="entry name" value="VTT_dom"/>
    <property type="match status" value="1"/>
</dbReference>
<dbReference type="InterPro" id="IPR032816">
    <property type="entry name" value="VTT_dom"/>
</dbReference>
<keyword evidence="5 7" id="KW-1133">Transmembrane helix</keyword>
<keyword evidence="10" id="KW-1185">Reference proteome</keyword>